<evidence type="ECO:0000313" key="6">
    <source>
        <dbReference type="EMBL" id="OAQ22392.1"/>
    </source>
</evidence>
<reference evidence="6 7" key="1">
    <citation type="submission" date="2016-05" db="EMBL/GenBank/DDBJ databases">
        <title>Genome sequencing reveals origins of a unique bacterial endosymbiosis in the earliest lineages of terrestrial Fungi.</title>
        <authorList>
            <consortium name="DOE Joint Genome Institute"/>
            <person name="Uehling J."/>
            <person name="Gryganskyi A."/>
            <person name="Hameed K."/>
            <person name="Tschaplinski T."/>
            <person name="Misztal P."/>
            <person name="Wu S."/>
            <person name="Desiro A."/>
            <person name="Vande Pol N."/>
            <person name="Du Z.-Y."/>
            <person name="Zienkiewicz A."/>
            <person name="Zienkiewicz K."/>
            <person name="Morin E."/>
            <person name="Tisserant E."/>
            <person name="Splivallo R."/>
            <person name="Hainaut M."/>
            <person name="Henrissat B."/>
            <person name="Ohm R."/>
            <person name="Kuo A."/>
            <person name="Yan J."/>
            <person name="Lipzen A."/>
            <person name="Nolan M."/>
            <person name="Labutti K."/>
            <person name="Barry K."/>
            <person name="Goldstein A."/>
            <person name="Labbe J."/>
            <person name="Schadt C."/>
            <person name="Tuskan G."/>
            <person name="Grigoriev I."/>
            <person name="Martin F."/>
            <person name="Vilgalys R."/>
            <person name="Bonito G."/>
        </authorList>
    </citation>
    <scope>NUCLEOTIDE SEQUENCE [LARGE SCALE GENOMIC DNA]</scope>
    <source>
        <strain evidence="6 7">AG-77</strain>
    </source>
</reference>
<dbReference type="PROSITE" id="PS50404">
    <property type="entry name" value="GST_NTER"/>
    <property type="match status" value="1"/>
</dbReference>
<dbReference type="Pfam" id="PF14497">
    <property type="entry name" value="GST_C_3"/>
    <property type="match status" value="1"/>
</dbReference>
<accession>A0A197JBA4</accession>
<keyword evidence="2" id="KW-0808">Transferase</keyword>
<evidence type="ECO:0000256" key="1">
    <source>
        <dbReference type="ARBA" id="ARBA00012452"/>
    </source>
</evidence>
<evidence type="ECO:0000313" key="7">
    <source>
        <dbReference type="Proteomes" id="UP000078512"/>
    </source>
</evidence>
<organism evidence="6 7">
    <name type="scientific">Linnemannia elongata AG-77</name>
    <dbReference type="NCBI Taxonomy" id="1314771"/>
    <lineage>
        <taxon>Eukaryota</taxon>
        <taxon>Fungi</taxon>
        <taxon>Fungi incertae sedis</taxon>
        <taxon>Mucoromycota</taxon>
        <taxon>Mortierellomycotina</taxon>
        <taxon>Mortierellomycetes</taxon>
        <taxon>Mortierellales</taxon>
        <taxon>Mortierellaceae</taxon>
        <taxon>Linnemannia</taxon>
    </lineage>
</organism>
<dbReference type="GO" id="GO:0004364">
    <property type="term" value="F:glutathione transferase activity"/>
    <property type="evidence" value="ECO:0007669"/>
    <property type="project" value="UniProtKB-EC"/>
</dbReference>
<dbReference type="Gene3D" id="3.40.30.10">
    <property type="entry name" value="Glutaredoxin"/>
    <property type="match status" value="1"/>
</dbReference>
<dbReference type="GO" id="GO:0006749">
    <property type="term" value="P:glutathione metabolic process"/>
    <property type="evidence" value="ECO:0007669"/>
    <property type="project" value="TreeGrafter"/>
</dbReference>
<dbReference type="InterPro" id="IPR036249">
    <property type="entry name" value="Thioredoxin-like_sf"/>
</dbReference>
<dbReference type="Proteomes" id="UP000078512">
    <property type="component" value="Unassembled WGS sequence"/>
</dbReference>
<dbReference type="SUPFAM" id="SSF47616">
    <property type="entry name" value="GST C-terminal domain-like"/>
    <property type="match status" value="1"/>
</dbReference>
<dbReference type="PANTHER" id="PTHR11571:SF224">
    <property type="entry name" value="HEMATOPOIETIC PROSTAGLANDIN D SYNTHASE"/>
    <property type="match status" value="1"/>
</dbReference>
<keyword evidence="7" id="KW-1185">Reference proteome</keyword>
<feature type="domain" description="GST N-terminal" evidence="4">
    <location>
        <begin position="23"/>
        <end position="104"/>
    </location>
</feature>
<dbReference type="SUPFAM" id="SSF52833">
    <property type="entry name" value="Thioredoxin-like"/>
    <property type="match status" value="1"/>
</dbReference>
<dbReference type="InterPro" id="IPR036282">
    <property type="entry name" value="Glutathione-S-Trfase_C_sf"/>
</dbReference>
<dbReference type="InterPro" id="IPR010987">
    <property type="entry name" value="Glutathione-S-Trfase_C-like"/>
</dbReference>
<dbReference type="EMBL" id="KV442170">
    <property type="protein sequence ID" value="OAQ22392.1"/>
    <property type="molecule type" value="Genomic_DNA"/>
</dbReference>
<dbReference type="STRING" id="1314771.A0A197JBA4"/>
<comment type="catalytic activity">
    <reaction evidence="3">
        <text>RX + glutathione = an S-substituted glutathione + a halide anion + H(+)</text>
        <dbReference type="Rhea" id="RHEA:16437"/>
        <dbReference type="ChEBI" id="CHEBI:15378"/>
        <dbReference type="ChEBI" id="CHEBI:16042"/>
        <dbReference type="ChEBI" id="CHEBI:17792"/>
        <dbReference type="ChEBI" id="CHEBI:57925"/>
        <dbReference type="ChEBI" id="CHEBI:90779"/>
        <dbReference type="EC" id="2.5.1.18"/>
    </reaction>
</comment>
<sequence length="244" mass="26849">MVHAYFDPAQAAAFNALATKKDSTFEIKYFNIHGLGGVSRTLLAISGNKFTSITPVDWASEKPLAPFGLMPLLTEISADGKTTIQIAESDAIERYLARKFGLLGSDAFEEVLVNTFVSNNHSLLNAMLGKFFTVKDHELKAANKEPLITNNIAPWIKYHEQHLAANGSNGHYVGNKVSLADVTTDLLLGLIQGMTGEELVSKSKTPAIWEVREKLNKIEGLAAWKQTEEFKILSENNFTALGFY</sequence>
<dbReference type="InterPro" id="IPR004045">
    <property type="entry name" value="Glutathione_S-Trfase_N"/>
</dbReference>
<evidence type="ECO:0000259" key="4">
    <source>
        <dbReference type="PROSITE" id="PS50404"/>
    </source>
</evidence>
<protein>
    <recommendedName>
        <fullName evidence="1">glutathione transferase</fullName>
        <ecNumber evidence="1">2.5.1.18</ecNumber>
    </recommendedName>
</protein>
<dbReference type="InterPro" id="IPR004046">
    <property type="entry name" value="GST_C"/>
</dbReference>
<dbReference type="InterPro" id="IPR050213">
    <property type="entry name" value="GST_superfamily"/>
</dbReference>
<name>A0A197JBA4_9FUNG</name>
<dbReference type="Gene3D" id="1.20.1050.10">
    <property type="match status" value="1"/>
</dbReference>
<dbReference type="OrthoDB" id="414243at2759"/>
<proteinExistence type="predicted"/>
<feature type="domain" description="GST C-terminal" evidence="5">
    <location>
        <begin position="106"/>
        <end position="238"/>
    </location>
</feature>
<evidence type="ECO:0000256" key="2">
    <source>
        <dbReference type="ARBA" id="ARBA00022679"/>
    </source>
</evidence>
<evidence type="ECO:0000259" key="5">
    <source>
        <dbReference type="PROSITE" id="PS50405"/>
    </source>
</evidence>
<evidence type="ECO:0000256" key="3">
    <source>
        <dbReference type="ARBA" id="ARBA00047960"/>
    </source>
</evidence>
<dbReference type="EC" id="2.5.1.18" evidence="1"/>
<dbReference type="AlphaFoldDB" id="A0A197JBA4"/>
<dbReference type="PANTHER" id="PTHR11571">
    <property type="entry name" value="GLUTATHIONE S-TRANSFERASE"/>
    <property type="match status" value="1"/>
</dbReference>
<gene>
    <name evidence="6" type="ORF">K457DRAFT_26107</name>
</gene>
<dbReference type="PROSITE" id="PS50405">
    <property type="entry name" value="GST_CTER"/>
    <property type="match status" value="1"/>
</dbReference>